<reference evidence="1 2" key="1">
    <citation type="journal article" date="2014" name="Genome Announc.">
        <title>Draft Genome Sequence of the Antitrypanosomally Active Sponge-Associated Bacterium Actinokineospora sp. Strain EG49.</title>
        <authorList>
            <person name="Harjes J."/>
            <person name="Ryu T."/>
            <person name="Abdelmohsen U.R."/>
            <person name="Moitinho-Silva L."/>
            <person name="Horn H."/>
            <person name="Ravasi T."/>
            <person name="Hentschel U."/>
        </authorList>
    </citation>
    <scope>NUCLEOTIDE SEQUENCE [LARGE SCALE GENOMIC DNA]</scope>
    <source>
        <strain evidence="1 2">EG49</strain>
    </source>
</reference>
<evidence type="ECO:0000313" key="2">
    <source>
        <dbReference type="Proteomes" id="UP000019277"/>
    </source>
</evidence>
<proteinExistence type="predicted"/>
<dbReference type="Pfam" id="PF13432">
    <property type="entry name" value="TPR_16"/>
    <property type="match status" value="1"/>
</dbReference>
<sequence length="120" mass="12999">MTDTQTLLTRARTHRDSGDQITAARLFAEAAEREPDATSILTDLALAQFHSAALTAAETTARRLVDLAPADAYAHVLLGRTLARQGRHREAVPHLRLATTMTGEWADLLHDSEARAATTA</sequence>
<dbReference type="RefSeq" id="WP_052020757.1">
    <property type="nucleotide sequence ID" value="NZ_AYXG01000042.1"/>
</dbReference>
<dbReference type="STRING" id="909613.UO65_1052"/>
<name>W7ITC5_9PSEU</name>
<evidence type="ECO:0000313" key="1">
    <source>
        <dbReference type="EMBL" id="EWC63598.1"/>
    </source>
</evidence>
<accession>A0A8E3BHB2</accession>
<comment type="caution">
    <text evidence="1">The sequence shown here is derived from an EMBL/GenBank/DDBJ whole genome shotgun (WGS) entry which is preliminary data.</text>
</comment>
<dbReference type="Proteomes" id="UP000019277">
    <property type="component" value="Unassembled WGS sequence"/>
</dbReference>
<dbReference type="InterPro" id="IPR011990">
    <property type="entry name" value="TPR-like_helical_dom_sf"/>
</dbReference>
<dbReference type="AlphaFoldDB" id="W7ITC5"/>
<dbReference type="Gene3D" id="1.25.40.10">
    <property type="entry name" value="Tetratricopeptide repeat domain"/>
    <property type="match status" value="1"/>
</dbReference>
<keyword evidence="2" id="KW-1185">Reference proteome</keyword>
<dbReference type="SUPFAM" id="SSF48452">
    <property type="entry name" value="TPR-like"/>
    <property type="match status" value="1"/>
</dbReference>
<gene>
    <name evidence="1" type="ORF">UO65_1052</name>
</gene>
<organism evidence="1 2">
    <name type="scientific">Actinokineospora spheciospongiae</name>
    <dbReference type="NCBI Taxonomy" id="909613"/>
    <lineage>
        <taxon>Bacteria</taxon>
        <taxon>Bacillati</taxon>
        <taxon>Actinomycetota</taxon>
        <taxon>Actinomycetes</taxon>
        <taxon>Pseudonocardiales</taxon>
        <taxon>Pseudonocardiaceae</taxon>
        <taxon>Actinokineospora</taxon>
    </lineage>
</organism>
<accession>W7ITC5</accession>
<dbReference type="OrthoDB" id="9799122at2"/>
<dbReference type="EMBL" id="AYXG01000042">
    <property type="protein sequence ID" value="EWC63598.1"/>
    <property type="molecule type" value="Genomic_DNA"/>
</dbReference>
<protein>
    <submittedName>
        <fullName evidence="1">Uncharacterized protein</fullName>
    </submittedName>
</protein>
<dbReference type="eggNOG" id="COG0457">
    <property type="taxonomic scope" value="Bacteria"/>
</dbReference>